<accession>A0AA86N0A0</accession>
<sequence length="206" mass="22915">MVSGPLSGGIRYTVPFVLGLLLAVAGPASAQDALLDLLPIKPINLDIAIRKQTFAPKDREIGIQAGFTALRYGDLELRATYQFFSIRTEEFTTDQHSVFLNPRWNNFIDVLDFPKRKPINRVIRHVLFGPLADRAVPYLGAIGGIVLPSSGNDRTGHLVGGQVGVRFPVAHGIAVDFSFQYTQYEIDFREERGLAQQWVFLTGVRF</sequence>
<dbReference type="EMBL" id="OX365700">
    <property type="protein sequence ID" value="CAI4032347.1"/>
    <property type="molecule type" value="Genomic_DNA"/>
</dbReference>
<keyword evidence="2" id="KW-1185">Reference proteome</keyword>
<dbReference type="RefSeq" id="WP_289269079.1">
    <property type="nucleotide sequence ID" value="NZ_OX365700.1"/>
</dbReference>
<name>A0AA86N0A0_9BACT</name>
<protein>
    <recommendedName>
        <fullName evidence="3">Outer membrane protein beta-barrel domain-containing protein</fullName>
    </recommendedName>
</protein>
<proteinExistence type="predicted"/>
<reference evidence="1" key="1">
    <citation type="submission" date="2022-10" db="EMBL/GenBank/DDBJ databases">
        <authorList>
            <person name="Koch H."/>
        </authorList>
    </citation>
    <scope>NUCLEOTIDE SEQUENCE</scope>
    <source>
        <strain evidence="1">DNF</strain>
    </source>
</reference>
<dbReference type="Proteomes" id="UP001179121">
    <property type="component" value="Chromosome"/>
</dbReference>
<dbReference type="KEGG" id="nti:DNFV4_02777"/>
<evidence type="ECO:0000313" key="1">
    <source>
        <dbReference type="EMBL" id="CAI4032347.1"/>
    </source>
</evidence>
<organism evidence="1 2">
    <name type="scientific">Nitrospira tepida</name>
    <dbReference type="NCBI Taxonomy" id="2973512"/>
    <lineage>
        <taxon>Bacteria</taxon>
        <taxon>Pseudomonadati</taxon>
        <taxon>Nitrospirota</taxon>
        <taxon>Nitrospiria</taxon>
        <taxon>Nitrospirales</taxon>
        <taxon>Nitrospiraceae</taxon>
        <taxon>Nitrospira</taxon>
    </lineage>
</organism>
<gene>
    <name evidence="1" type="ORF">DNFV4_02777</name>
</gene>
<evidence type="ECO:0000313" key="2">
    <source>
        <dbReference type="Proteomes" id="UP001179121"/>
    </source>
</evidence>
<dbReference type="AlphaFoldDB" id="A0AA86N0A0"/>
<evidence type="ECO:0008006" key="3">
    <source>
        <dbReference type="Google" id="ProtNLM"/>
    </source>
</evidence>